<protein>
    <recommendedName>
        <fullName evidence="4">DUF1795 domain-containing protein</fullName>
    </recommendedName>
</protein>
<organism evidence="2 3">
    <name type="scientific">Pelagibacterium lacus</name>
    <dbReference type="NCBI Taxonomy" id="2282655"/>
    <lineage>
        <taxon>Bacteria</taxon>
        <taxon>Pseudomonadati</taxon>
        <taxon>Pseudomonadota</taxon>
        <taxon>Alphaproteobacteria</taxon>
        <taxon>Hyphomicrobiales</taxon>
        <taxon>Devosiaceae</taxon>
        <taxon>Pelagibacterium</taxon>
    </lineage>
</organism>
<dbReference type="AlphaFoldDB" id="A0A369VZA4"/>
<evidence type="ECO:0000313" key="3">
    <source>
        <dbReference type="Proteomes" id="UP000253759"/>
    </source>
</evidence>
<feature type="chain" id="PRO_5017026450" description="DUF1795 domain-containing protein" evidence="1">
    <location>
        <begin position="23"/>
        <end position="192"/>
    </location>
</feature>
<feature type="signal peptide" evidence="1">
    <location>
        <begin position="1"/>
        <end position="22"/>
    </location>
</feature>
<name>A0A369VZA4_9HYPH</name>
<sequence>MMHSKLIALAAMVLLLPTPALAQSDLLGVPGPISFQGQDYVLAWTSQPSDAYFKQEYVPAGQTVQAYTDMVLVEAVAGAITPAQAAALQVQSLAARKETDPVANHEIIHNDATGEVLLDFVVSDLSADPILIEWNAYRYMPLAEGEGVALFAVSRRAYGDEGAREFLGSLGAVRGEAINALAVFDIPTISIR</sequence>
<evidence type="ECO:0008006" key="4">
    <source>
        <dbReference type="Google" id="ProtNLM"/>
    </source>
</evidence>
<keyword evidence="1" id="KW-0732">Signal</keyword>
<reference evidence="3" key="1">
    <citation type="submission" date="2018-07" db="EMBL/GenBank/DDBJ databases">
        <authorList>
            <person name="Liu B.-T."/>
            <person name="Du Z."/>
        </authorList>
    </citation>
    <scope>NUCLEOTIDE SEQUENCE [LARGE SCALE GENOMIC DNA]</scope>
    <source>
        <strain evidence="3">XYN52</strain>
    </source>
</reference>
<accession>A0A369VZA4</accession>
<dbReference type="EMBL" id="QQNH01000045">
    <property type="protein sequence ID" value="RDE07648.1"/>
    <property type="molecule type" value="Genomic_DNA"/>
</dbReference>
<evidence type="ECO:0000313" key="2">
    <source>
        <dbReference type="EMBL" id="RDE07648.1"/>
    </source>
</evidence>
<dbReference type="OrthoDB" id="6057861at2"/>
<gene>
    <name evidence="2" type="ORF">DVH29_15650</name>
</gene>
<proteinExistence type="predicted"/>
<comment type="caution">
    <text evidence="2">The sequence shown here is derived from an EMBL/GenBank/DDBJ whole genome shotgun (WGS) entry which is preliminary data.</text>
</comment>
<keyword evidence="3" id="KW-1185">Reference proteome</keyword>
<evidence type="ECO:0000256" key="1">
    <source>
        <dbReference type="SAM" id="SignalP"/>
    </source>
</evidence>
<dbReference type="Proteomes" id="UP000253759">
    <property type="component" value="Unassembled WGS sequence"/>
</dbReference>